<evidence type="ECO:0000256" key="2">
    <source>
        <dbReference type="SAM" id="Phobius"/>
    </source>
</evidence>
<dbReference type="Proteomes" id="UP000739538">
    <property type="component" value="Unassembled WGS sequence"/>
</dbReference>
<evidence type="ECO:0000256" key="1">
    <source>
        <dbReference type="SAM" id="MobiDB-lite"/>
    </source>
</evidence>
<evidence type="ECO:0000313" key="3">
    <source>
        <dbReference type="EMBL" id="MCA9755430.1"/>
    </source>
</evidence>
<name>A0A956NDG3_UNCEI</name>
<keyword evidence="2" id="KW-0472">Membrane</keyword>
<proteinExistence type="predicted"/>
<keyword evidence="2" id="KW-0812">Transmembrane</keyword>
<feature type="region of interest" description="Disordered" evidence="1">
    <location>
        <begin position="367"/>
        <end position="392"/>
    </location>
</feature>
<dbReference type="AlphaFoldDB" id="A0A956NDG3"/>
<feature type="compositionally biased region" description="Basic and acidic residues" evidence="1">
    <location>
        <begin position="314"/>
        <end position="324"/>
    </location>
</feature>
<accession>A0A956NDG3</accession>
<reference evidence="3" key="1">
    <citation type="submission" date="2020-04" db="EMBL/GenBank/DDBJ databases">
        <authorList>
            <person name="Zhang T."/>
        </authorList>
    </citation>
    <scope>NUCLEOTIDE SEQUENCE</scope>
    <source>
        <strain evidence="3">HKST-UBA02</strain>
    </source>
</reference>
<sequence>MTARPSPVLAAWLVIWLAFGTVPSGFPRTSEGGGGCAFAASIERVVVLPPAPDAVSPATAQLLGEFFRQEVEQDVRFQLVSIDSRPCGDAACAARVGRELGADRVLWSRVLEASSGLRLLAEVTHVQTGRSLDSVEVSAKGEQELFVAAGTAVERLLDGLASPPPETATETAPPGSSLPVVVHAPVERAPVGVALDIEAEVRGGLGKRELYAMFQVGGSSRVRYTQLRPSGERDGATVYLSSIPSSALTSAGLRYYLRLTTSGGNEVARFPSSGWWSVETIGDPNAPATHGPRQEGVIADQTPDPGARPSADAAAERAATDRAGETTPGPTGAELARSDAGSTGGKNKKWFLIGGAAVALGGLVALLAGGGGDSSDPPGDEPTTLPLPPEHE</sequence>
<feature type="region of interest" description="Disordered" evidence="1">
    <location>
        <begin position="281"/>
        <end position="344"/>
    </location>
</feature>
<keyword evidence="2" id="KW-1133">Transmembrane helix</keyword>
<protein>
    <submittedName>
        <fullName evidence="3">Uncharacterized protein</fullName>
    </submittedName>
</protein>
<organism evidence="3 4">
    <name type="scientific">Eiseniibacteriota bacterium</name>
    <dbReference type="NCBI Taxonomy" id="2212470"/>
    <lineage>
        <taxon>Bacteria</taxon>
        <taxon>Candidatus Eiseniibacteriota</taxon>
    </lineage>
</organism>
<feature type="compositionally biased region" description="Low complexity" evidence="1">
    <location>
        <begin position="303"/>
        <end position="313"/>
    </location>
</feature>
<feature type="transmembrane region" description="Helical" evidence="2">
    <location>
        <begin position="350"/>
        <end position="368"/>
    </location>
</feature>
<comment type="caution">
    <text evidence="3">The sequence shown here is derived from an EMBL/GenBank/DDBJ whole genome shotgun (WGS) entry which is preliminary data.</text>
</comment>
<dbReference type="EMBL" id="JAGQHS010000022">
    <property type="protein sequence ID" value="MCA9755430.1"/>
    <property type="molecule type" value="Genomic_DNA"/>
</dbReference>
<reference evidence="3" key="2">
    <citation type="journal article" date="2021" name="Microbiome">
        <title>Successional dynamics and alternative stable states in a saline activated sludge microbial community over 9 years.</title>
        <authorList>
            <person name="Wang Y."/>
            <person name="Ye J."/>
            <person name="Ju F."/>
            <person name="Liu L."/>
            <person name="Boyd J.A."/>
            <person name="Deng Y."/>
            <person name="Parks D.H."/>
            <person name="Jiang X."/>
            <person name="Yin X."/>
            <person name="Woodcroft B.J."/>
            <person name="Tyson G.W."/>
            <person name="Hugenholtz P."/>
            <person name="Polz M.F."/>
            <person name="Zhang T."/>
        </authorList>
    </citation>
    <scope>NUCLEOTIDE SEQUENCE</scope>
    <source>
        <strain evidence="3">HKST-UBA02</strain>
    </source>
</reference>
<gene>
    <name evidence="3" type="ORF">KDA27_06490</name>
</gene>
<evidence type="ECO:0000313" key="4">
    <source>
        <dbReference type="Proteomes" id="UP000739538"/>
    </source>
</evidence>
<feature type="region of interest" description="Disordered" evidence="1">
    <location>
        <begin position="159"/>
        <end position="178"/>
    </location>
</feature>